<dbReference type="SUPFAM" id="SSF53098">
    <property type="entry name" value="Ribonuclease H-like"/>
    <property type="match status" value="1"/>
</dbReference>
<evidence type="ECO:0000313" key="8">
    <source>
        <dbReference type="Proteomes" id="UP001163550"/>
    </source>
</evidence>
<reference evidence="7" key="1">
    <citation type="submission" date="2021-11" db="EMBL/GenBank/DDBJ databases">
        <title>Isoprene-degrading acetogen.</title>
        <authorList>
            <person name="Yang Y."/>
            <person name="Jin H."/>
            <person name="Yan J."/>
        </authorList>
    </citation>
    <scope>NUCLEOTIDE SEQUENCE</scope>
    <source>
        <strain evidence="7">Berkeley</strain>
    </source>
</reference>
<dbReference type="EMBL" id="CP087994">
    <property type="protein sequence ID" value="UYO62070.1"/>
    <property type="molecule type" value="Genomic_DNA"/>
</dbReference>
<evidence type="ECO:0000256" key="2">
    <source>
        <dbReference type="ARBA" id="ARBA00022517"/>
    </source>
</evidence>
<feature type="domain" description="YqgF/RNase H-like" evidence="6">
    <location>
        <begin position="2"/>
        <end position="102"/>
    </location>
</feature>
<dbReference type="CDD" id="cd16964">
    <property type="entry name" value="YqgF"/>
    <property type="match status" value="1"/>
</dbReference>
<dbReference type="SMART" id="SM00732">
    <property type="entry name" value="YqgFc"/>
    <property type="match status" value="1"/>
</dbReference>
<dbReference type="InterPro" id="IPR037027">
    <property type="entry name" value="YqgF/RNaseH-like_dom_sf"/>
</dbReference>
<keyword evidence="1 5" id="KW-0963">Cytoplasm</keyword>
<dbReference type="GO" id="GO:0008821">
    <property type="term" value="F:crossover junction DNA endonuclease activity"/>
    <property type="evidence" value="ECO:0007669"/>
    <property type="project" value="UniProtKB-EC"/>
</dbReference>
<dbReference type="Gene3D" id="3.30.420.140">
    <property type="entry name" value="YqgF/RNase H-like domain"/>
    <property type="match status" value="1"/>
</dbReference>
<dbReference type="NCBIfam" id="TIGR00250">
    <property type="entry name" value="RNAse_H_YqgF"/>
    <property type="match status" value="1"/>
</dbReference>
<dbReference type="InterPro" id="IPR012337">
    <property type="entry name" value="RNaseH-like_sf"/>
</dbReference>
<sequence>MERILGIDVGDKRIGVAVTDPLQITAQGVMTLKRKTRDDDLEAFRDLITKYEIRKVVAGLPLNMDGSESAQTRKTINFCQFIKKRLKIEIIYIDERLTSSWSEKVLIEGNVSRENRKDYIDMLAAQMILQSYMDRAVK</sequence>
<evidence type="ECO:0000313" key="7">
    <source>
        <dbReference type="EMBL" id="UYO62070.1"/>
    </source>
</evidence>
<dbReference type="PANTHER" id="PTHR33317:SF4">
    <property type="entry name" value="POLYNUCLEOTIDYL TRANSFERASE, RIBONUCLEASE H-LIKE SUPERFAMILY PROTEIN"/>
    <property type="match status" value="1"/>
</dbReference>
<organism evidence="7 8">
    <name type="scientific">Acetobacterium wieringae</name>
    <dbReference type="NCBI Taxonomy" id="52694"/>
    <lineage>
        <taxon>Bacteria</taxon>
        <taxon>Bacillati</taxon>
        <taxon>Bacillota</taxon>
        <taxon>Clostridia</taxon>
        <taxon>Eubacteriales</taxon>
        <taxon>Eubacteriaceae</taxon>
        <taxon>Acetobacterium</taxon>
    </lineage>
</organism>
<keyword evidence="2 5" id="KW-0690">Ribosome biogenesis</keyword>
<accession>A0ABY6HCJ6</accession>
<keyword evidence="4 5" id="KW-0378">Hydrolase</keyword>
<comment type="subcellular location">
    <subcellularLocation>
        <location evidence="5">Cytoplasm</location>
    </subcellularLocation>
</comment>
<dbReference type="Proteomes" id="UP001163550">
    <property type="component" value="Chromosome"/>
</dbReference>
<evidence type="ECO:0000256" key="5">
    <source>
        <dbReference type="HAMAP-Rule" id="MF_00651"/>
    </source>
</evidence>
<dbReference type="EC" id="3.1.-.-" evidence="5"/>
<dbReference type="RefSeq" id="WP_228881045.1">
    <property type="nucleotide sequence ID" value="NZ_CABIIK010000028.1"/>
</dbReference>
<dbReference type="Pfam" id="PF03652">
    <property type="entry name" value="RuvX"/>
    <property type="match status" value="1"/>
</dbReference>
<comment type="function">
    <text evidence="5">Could be a nuclease involved in processing of the 5'-end of pre-16S rRNA.</text>
</comment>
<protein>
    <recommendedName>
        <fullName evidence="5">Putative pre-16S rRNA nuclease</fullName>
        <ecNumber evidence="5">3.1.-.-</ecNumber>
    </recommendedName>
</protein>
<dbReference type="InterPro" id="IPR006641">
    <property type="entry name" value="YqgF/RNaseH-like_dom"/>
</dbReference>
<proteinExistence type="inferred from homology"/>
<dbReference type="HAMAP" id="MF_00651">
    <property type="entry name" value="Nuclease_YqgF"/>
    <property type="match status" value="1"/>
</dbReference>
<comment type="similarity">
    <text evidence="5">Belongs to the YqgF HJR family.</text>
</comment>
<dbReference type="PANTHER" id="PTHR33317">
    <property type="entry name" value="POLYNUCLEOTIDYL TRANSFERASE, RIBONUCLEASE H-LIKE SUPERFAMILY PROTEIN"/>
    <property type="match status" value="1"/>
</dbReference>
<evidence type="ECO:0000256" key="3">
    <source>
        <dbReference type="ARBA" id="ARBA00022722"/>
    </source>
</evidence>
<evidence type="ECO:0000256" key="4">
    <source>
        <dbReference type="ARBA" id="ARBA00022801"/>
    </source>
</evidence>
<gene>
    <name evidence="7" type="primary">ruvX</name>
    <name evidence="7" type="ORF">LNN31_14950</name>
</gene>
<keyword evidence="8" id="KW-1185">Reference proteome</keyword>
<evidence type="ECO:0000256" key="1">
    <source>
        <dbReference type="ARBA" id="ARBA00022490"/>
    </source>
</evidence>
<evidence type="ECO:0000259" key="6">
    <source>
        <dbReference type="SMART" id="SM00732"/>
    </source>
</evidence>
<keyword evidence="3 5" id="KW-0540">Nuclease</keyword>
<dbReference type="InterPro" id="IPR005227">
    <property type="entry name" value="YqgF"/>
</dbReference>
<name>A0ABY6HCJ6_9FIRM</name>